<reference evidence="2" key="1">
    <citation type="submission" date="2022-05" db="EMBL/GenBank/DDBJ databases">
        <authorList>
            <person name="Pankratov T."/>
        </authorList>
    </citation>
    <scope>NUCLEOTIDE SEQUENCE</scope>
    <source>
        <strain evidence="2">BP6-180914</strain>
    </source>
</reference>
<evidence type="ECO:0000313" key="3">
    <source>
        <dbReference type="Proteomes" id="UP001165667"/>
    </source>
</evidence>
<dbReference type="Pfam" id="PF10947">
    <property type="entry name" value="DUF2628"/>
    <property type="match status" value="1"/>
</dbReference>
<comment type="caution">
    <text evidence="2">The sequence shown here is derived from an EMBL/GenBank/DDBJ whole genome shotgun (WGS) entry which is preliminary data.</text>
</comment>
<feature type="transmembrane region" description="Helical" evidence="1">
    <location>
        <begin position="28"/>
        <end position="46"/>
    </location>
</feature>
<protein>
    <submittedName>
        <fullName evidence="2">DUF2628 domain-containing protein</fullName>
    </submittedName>
</protein>
<dbReference type="Proteomes" id="UP001165667">
    <property type="component" value="Unassembled WGS sequence"/>
</dbReference>
<name>A0AA42CKN3_9HYPH</name>
<proteinExistence type="predicted"/>
<dbReference type="RefSeq" id="WP_282587114.1">
    <property type="nucleotide sequence ID" value="NZ_JAMOIM010000017.1"/>
</dbReference>
<dbReference type="InterPro" id="IPR024399">
    <property type="entry name" value="DUF2628"/>
</dbReference>
<feature type="transmembrane region" description="Helical" evidence="1">
    <location>
        <begin position="52"/>
        <end position="85"/>
    </location>
</feature>
<keyword evidence="1" id="KW-0472">Membrane</keyword>
<evidence type="ECO:0000256" key="1">
    <source>
        <dbReference type="SAM" id="Phobius"/>
    </source>
</evidence>
<evidence type="ECO:0000313" key="2">
    <source>
        <dbReference type="EMBL" id="MCW6510744.1"/>
    </source>
</evidence>
<keyword evidence="1" id="KW-0812">Transmembrane</keyword>
<keyword evidence="1" id="KW-1133">Transmembrane helix</keyword>
<organism evidence="2 3">
    <name type="scientific">Lichenifustis flavocetrariae</name>
    <dbReference type="NCBI Taxonomy" id="2949735"/>
    <lineage>
        <taxon>Bacteria</taxon>
        <taxon>Pseudomonadati</taxon>
        <taxon>Pseudomonadota</taxon>
        <taxon>Alphaproteobacteria</taxon>
        <taxon>Hyphomicrobiales</taxon>
        <taxon>Lichenihabitantaceae</taxon>
        <taxon>Lichenifustis</taxon>
    </lineage>
</organism>
<gene>
    <name evidence="2" type="ORF">M8523_22275</name>
</gene>
<sequence length="157" mass="17105">MTIYTVHVPDDTSDPVTQADHTILIRDGFSGSAFVFGFAYLLWHRLWVAATIWIVVTAALVVGAIVLHLPSVSVIAISFLMHVYLGLEGPDLRRWGLARRHYTLKDIVSAPGLSDAEALLFGRQFSRPHTPPRPVERWASAAGTPSVIGMFPDGSGA</sequence>
<keyword evidence="3" id="KW-1185">Reference proteome</keyword>
<dbReference type="AlphaFoldDB" id="A0AA42CKN3"/>
<accession>A0AA42CKN3</accession>
<dbReference type="EMBL" id="JAMOIM010000017">
    <property type="protein sequence ID" value="MCW6510744.1"/>
    <property type="molecule type" value="Genomic_DNA"/>
</dbReference>